<reference evidence="2" key="1">
    <citation type="submission" date="2022-06" db="EMBL/GenBank/DDBJ databases">
        <title>Sneathiella actinostolidae sp. nov., isolated from a sea anemonein the Western Pacific Ocean.</title>
        <authorList>
            <person name="Wei M.J."/>
        </authorList>
    </citation>
    <scope>NUCLEOTIDE SEQUENCE</scope>
    <source>
        <strain evidence="2">PHK-P5</strain>
    </source>
</reference>
<dbReference type="RefSeq" id="WP_251935828.1">
    <property type="nucleotide sequence ID" value="NZ_CP098747.1"/>
</dbReference>
<proteinExistence type="predicted"/>
<dbReference type="SUPFAM" id="SSF46785">
    <property type="entry name" value="Winged helix' DNA-binding domain"/>
    <property type="match status" value="1"/>
</dbReference>
<evidence type="ECO:0000313" key="2">
    <source>
        <dbReference type="EMBL" id="USG62207.1"/>
    </source>
</evidence>
<dbReference type="InterPro" id="IPR036388">
    <property type="entry name" value="WH-like_DNA-bd_sf"/>
</dbReference>
<dbReference type="Proteomes" id="UP001056291">
    <property type="component" value="Chromosome"/>
</dbReference>
<evidence type="ECO:0000313" key="3">
    <source>
        <dbReference type="Proteomes" id="UP001056291"/>
    </source>
</evidence>
<feature type="domain" description="HTH arsR-type" evidence="1">
    <location>
        <begin position="11"/>
        <end position="55"/>
    </location>
</feature>
<dbReference type="Pfam" id="PF01022">
    <property type="entry name" value="HTH_5"/>
    <property type="match status" value="1"/>
</dbReference>
<gene>
    <name evidence="2" type="ORF">NBZ79_04355</name>
</gene>
<name>A0ABY4W8F3_9PROT</name>
<dbReference type="Gene3D" id="1.10.10.10">
    <property type="entry name" value="Winged helix-like DNA-binding domain superfamily/Winged helix DNA-binding domain"/>
    <property type="match status" value="1"/>
</dbReference>
<evidence type="ECO:0000259" key="1">
    <source>
        <dbReference type="Pfam" id="PF01022"/>
    </source>
</evidence>
<accession>A0ABY4W8F3</accession>
<keyword evidence="3" id="KW-1185">Reference proteome</keyword>
<dbReference type="PANTHER" id="PTHR30363:SF28">
    <property type="entry name" value="TRANSCRIPTIONAL REGULATORY PROTEIN-RELATED"/>
    <property type="match status" value="1"/>
</dbReference>
<dbReference type="InterPro" id="IPR001845">
    <property type="entry name" value="HTH_ArsR_DNA-bd_dom"/>
</dbReference>
<sequence>MVKNSTDNTARRNMVLDSLKRKGPQSAHDLAEQFDVTPMAVRLHLYDMEKEGLVASENRSVGRGRPLKIWNLTEDANRVFPDAHQTLAVDLIGTMNKLFGNQGLDKIIEAHGARQKSDYFSRLKDTTSLEDRVKALAKIRTDEGYMAEALQDASGWLLIENHCPICSAAKACAGLCKNELEIFQEIIGPDAIVTREDHILAGARRCTYRIIEL</sequence>
<dbReference type="InterPro" id="IPR050313">
    <property type="entry name" value="Carb_Metab_HTH_regulators"/>
</dbReference>
<dbReference type="PANTHER" id="PTHR30363">
    <property type="entry name" value="HTH-TYPE TRANSCRIPTIONAL REGULATOR SRLR-RELATED"/>
    <property type="match status" value="1"/>
</dbReference>
<organism evidence="2 3">
    <name type="scientific">Sneathiella marina</name>
    <dbReference type="NCBI Taxonomy" id="2950108"/>
    <lineage>
        <taxon>Bacteria</taxon>
        <taxon>Pseudomonadati</taxon>
        <taxon>Pseudomonadota</taxon>
        <taxon>Alphaproteobacteria</taxon>
        <taxon>Sneathiellales</taxon>
        <taxon>Sneathiellaceae</taxon>
        <taxon>Sneathiella</taxon>
    </lineage>
</organism>
<dbReference type="EMBL" id="CP098747">
    <property type="protein sequence ID" value="USG62207.1"/>
    <property type="molecule type" value="Genomic_DNA"/>
</dbReference>
<protein>
    <submittedName>
        <fullName evidence="2">Transcriptional regulator</fullName>
    </submittedName>
</protein>
<dbReference type="InterPro" id="IPR036390">
    <property type="entry name" value="WH_DNA-bd_sf"/>
</dbReference>